<dbReference type="SUPFAM" id="SSF51695">
    <property type="entry name" value="PLC-like phosphodiesterases"/>
    <property type="match status" value="1"/>
</dbReference>
<dbReference type="Pfam" id="PF03009">
    <property type="entry name" value="GDPD"/>
    <property type="match status" value="1"/>
</dbReference>
<proteinExistence type="predicted"/>
<comment type="caution">
    <text evidence="2">The sequence shown here is derived from an EMBL/GenBank/DDBJ whole genome shotgun (WGS) entry which is preliminary data.</text>
</comment>
<evidence type="ECO:0000313" key="3">
    <source>
        <dbReference type="Proteomes" id="UP000034087"/>
    </source>
</evidence>
<dbReference type="Proteomes" id="UP000034087">
    <property type="component" value="Unassembled WGS sequence"/>
</dbReference>
<evidence type="ECO:0000259" key="1">
    <source>
        <dbReference type="Pfam" id="PF03009"/>
    </source>
</evidence>
<dbReference type="AlphaFoldDB" id="A0A0G1LJ89"/>
<dbReference type="CDD" id="cd08556">
    <property type="entry name" value="GDPD"/>
    <property type="match status" value="1"/>
</dbReference>
<dbReference type="PANTHER" id="PTHR46211">
    <property type="entry name" value="GLYCEROPHOSPHORYL DIESTER PHOSPHODIESTERASE"/>
    <property type="match status" value="1"/>
</dbReference>
<dbReference type="PANTHER" id="PTHR46211:SF1">
    <property type="entry name" value="GLYCEROPHOSPHODIESTER PHOSPHODIESTERASE, CYTOPLASMIC"/>
    <property type="match status" value="1"/>
</dbReference>
<name>A0A0G1LJ89_9BACT</name>
<dbReference type="Gene3D" id="3.20.20.190">
    <property type="entry name" value="Phosphatidylinositol (PI) phosphodiesterase"/>
    <property type="match status" value="1"/>
</dbReference>
<dbReference type="GO" id="GO:0008081">
    <property type="term" value="F:phosphoric diester hydrolase activity"/>
    <property type="evidence" value="ECO:0007669"/>
    <property type="project" value="InterPro"/>
</dbReference>
<dbReference type="EMBL" id="LCIR01000006">
    <property type="protein sequence ID" value="KKT59879.1"/>
    <property type="molecule type" value="Genomic_DNA"/>
</dbReference>
<organism evidence="2 3">
    <name type="scientific">Candidatus Giovannonibacteria bacterium GW2011_GWA1_44_25</name>
    <dbReference type="NCBI Taxonomy" id="1618645"/>
    <lineage>
        <taxon>Bacteria</taxon>
        <taxon>Candidatus Giovannoniibacteriota</taxon>
    </lineage>
</organism>
<protein>
    <submittedName>
        <fullName evidence="2">Glycerophosphoryl diester phosphodiesterase</fullName>
    </submittedName>
</protein>
<evidence type="ECO:0000313" key="2">
    <source>
        <dbReference type="EMBL" id="KKT59879.1"/>
    </source>
</evidence>
<feature type="domain" description="GP-PDE" evidence="1">
    <location>
        <begin position="6"/>
        <end position="51"/>
    </location>
</feature>
<reference evidence="2 3" key="1">
    <citation type="journal article" date="2015" name="Nature">
        <title>rRNA introns, odd ribosomes, and small enigmatic genomes across a large radiation of phyla.</title>
        <authorList>
            <person name="Brown C.T."/>
            <person name="Hug L.A."/>
            <person name="Thomas B.C."/>
            <person name="Sharon I."/>
            <person name="Castelle C.J."/>
            <person name="Singh A."/>
            <person name="Wilkins M.J."/>
            <person name="Williams K.H."/>
            <person name="Banfield J.F."/>
        </authorList>
    </citation>
    <scope>NUCLEOTIDE SEQUENCE [LARGE SCALE GENOMIC DNA]</scope>
</reference>
<gene>
    <name evidence="2" type="ORF">UW53_C0006G0026</name>
</gene>
<dbReference type="InterPro" id="IPR030395">
    <property type="entry name" value="GP_PDE_dom"/>
</dbReference>
<dbReference type="GO" id="GO:0006629">
    <property type="term" value="P:lipid metabolic process"/>
    <property type="evidence" value="ECO:0007669"/>
    <property type="project" value="InterPro"/>
</dbReference>
<accession>A0A0G1LJ89</accession>
<dbReference type="InterPro" id="IPR017946">
    <property type="entry name" value="PLC-like_Pdiesterase_TIM-brl"/>
</dbReference>
<sequence>MLIIAHRGASASEKENTREAFVAAHKMGAEAVETDIRRCKFCGKLVLSHDPIRTEEECRAALAFEDFLSIKVKGAHLPLSNERFFLGEQMQLHLEIKEKGLIHEILEMTQGLRCRDKIVFSSFLWLELFKIRFLEGKKPRAKIGLLWDPVERNLSWWLVAAVGKILKAKSIHFNLAALNLNREMVEYFRKKRFLIYAYSDKSFHPKSQITLALFLDLDGIFSDCPAYAKEILWEITLQ</sequence>